<evidence type="ECO:0000313" key="1">
    <source>
        <dbReference type="EMBL" id="KWE08111.1"/>
    </source>
</evidence>
<organism evidence="1 2">
    <name type="scientific">Burkholderia ubonensis</name>
    <dbReference type="NCBI Taxonomy" id="101571"/>
    <lineage>
        <taxon>Bacteria</taxon>
        <taxon>Pseudomonadati</taxon>
        <taxon>Pseudomonadota</taxon>
        <taxon>Betaproteobacteria</taxon>
        <taxon>Burkholderiales</taxon>
        <taxon>Burkholderiaceae</taxon>
        <taxon>Burkholderia</taxon>
        <taxon>Burkholderia cepacia complex</taxon>
    </lineage>
</organism>
<sequence>MNEFLDPKQFETSEPTLSEAIAGLHREIESNLEISDTRYDDYCSAAIEALRDHPDDPEDFVGGRFPTVASDELRRFYLARACICAIRSEQAQERGERESAWYRVSMAQRQLGLYDGSYCDPYSTKERMEFASLGGQARGEKTAPVRKELIRLLNERRPEHGWSKPRDVFDAVGKELFEFSNRNGGFLSETGFRQTLRRWLQDDKDVRAAFEGLRR</sequence>
<gene>
    <name evidence="1" type="ORF">WL73_08950</name>
</gene>
<dbReference type="OrthoDB" id="9982500at2"/>
<protein>
    <submittedName>
        <fullName evidence="1">Uncharacterized protein</fullName>
    </submittedName>
</protein>
<dbReference type="RefSeq" id="WP_060323602.1">
    <property type="nucleotide sequence ID" value="NZ_LPIU01000096.1"/>
</dbReference>
<dbReference type="Proteomes" id="UP000062998">
    <property type="component" value="Unassembled WGS sequence"/>
</dbReference>
<accession>A0A125G7F4</accession>
<dbReference type="AlphaFoldDB" id="A0A125G7F4"/>
<reference evidence="1 2" key="1">
    <citation type="submission" date="2015-11" db="EMBL/GenBank/DDBJ databases">
        <title>Expanding the genomic diversity of Burkholderia species for the development of highly accurate diagnostics.</title>
        <authorList>
            <person name="Sahl J."/>
            <person name="Keim P."/>
            <person name="Wagner D."/>
        </authorList>
    </citation>
    <scope>NUCLEOTIDE SEQUENCE [LARGE SCALE GENOMIC DNA]</scope>
    <source>
        <strain evidence="1 2">MSMB2167WGS</strain>
    </source>
</reference>
<comment type="caution">
    <text evidence="1">The sequence shown here is derived from an EMBL/GenBank/DDBJ whole genome shotgun (WGS) entry which is preliminary data.</text>
</comment>
<name>A0A125G7F4_9BURK</name>
<dbReference type="EMBL" id="LPIX01000031">
    <property type="protein sequence ID" value="KWE08111.1"/>
    <property type="molecule type" value="Genomic_DNA"/>
</dbReference>
<evidence type="ECO:0000313" key="2">
    <source>
        <dbReference type="Proteomes" id="UP000062998"/>
    </source>
</evidence>
<proteinExistence type="predicted"/>